<feature type="domain" description="DNA mismatch repair proteins mutS family" evidence="9">
    <location>
        <begin position="869"/>
        <end position="1057"/>
    </location>
</feature>
<dbReference type="SUPFAM" id="SSF48334">
    <property type="entry name" value="DNA repair protein MutS, domain III"/>
    <property type="match status" value="1"/>
</dbReference>
<evidence type="ECO:0000256" key="2">
    <source>
        <dbReference type="ARBA" id="ARBA00022741"/>
    </source>
</evidence>
<dbReference type="InterPro" id="IPR027417">
    <property type="entry name" value="P-loop_NTPase"/>
</dbReference>
<dbReference type="InterPro" id="IPR036187">
    <property type="entry name" value="DNA_mismatch_repair_MutS_sf"/>
</dbReference>
<evidence type="ECO:0000256" key="7">
    <source>
        <dbReference type="SAM" id="MobiDB-lite"/>
    </source>
</evidence>
<name>A0A8J6AU99_9EUKA</name>
<dbReference type="PANTHER" id="PTHR11361">
    <property type="entry name" value="DNA MISMATCH REPAIR PROTEIN MUTS FAMILY MEMBER"/>
    <property type="match status" value="1"/>
</dbReference>
<feature type="compositionally biased region" description="Basic and acidic residues" evidence="7">
    <location>
        <begin position="58"/>
        <end position="68"/>
    </location>
</feature>
<dbReference type="InterPro" id="IPR000432">
    <property type="entry name" value="DNA_mismatch_repair_MutS_C"/>
</dbReference>
<evidence type="ECO:0000256" key="5">
    <source>
        <dbReference type="ARBA" id="ARBA00023125"/>
    </source>
</evidence>
<reference evidence="10" key="1">
    <citation type="submission" date="2021-05" db="EMBL/GenBank/DDBJ databases">
        <title>A free-living protist that lacks canonical eukaryotic 1 DNA replication and segregation systems.</title>
        <authorList>
            <person name="Salas-Leiva D.E."/>
            <person name="Tromer E.C."/>
            <person name="Curtis B.A."/>
            <person name="Jerlstrom-Hultqvist J."/>
            <person name="Kolisko M."/>
            <person name="Yi Z."/>
            <person name="Salas-Leiva J.S."/>
            <person name="Gallot-Lavallee L."/>
            <person name="Kops G.J.P.L."/>
            <person name="Archibald J.M."/>
            <person name="Simpson A.G.B."/>
            <person name="Roger A.J."/>
        </authorList>
    </citation>
    <scope>NUCLEOTIDE SEQUENCE</scope>
    <source>
        <strain evidence="10">BICM</strain>
    </source>
</reference>
<dbReference type="InterPro" id="IPR017261">
    <property type="entry name" value="DNA_mismatch_repair_MutS/MSH"/>
</dbReference>
<dbReference type="GO" id="GO:0032301">
    <property type="term" value="C:MutSalpha complex"/>
    <property type="evidence" value="ECO:0007669"/>
    <property type="project" value="TreeGrafter"/>
</dbReference>
<dbReference type="Gene3D" id="3.30.420.110">
    <property type="entry name" value="MutS, connector domain"/>
    <property type="match status" value="1"/>
</dbReference>
<evidence type="ECO:0000259" key="9">
    <source>
        <dbReference type="SMART" id="SM00534"/>
    </source>
</evidence>
<dbReference type="InterPro" id="IPR045076">
    <property type="entry name" value="MutS"/>
</dbReference>
<keyword evidence="6" id="KW-0234">DNA repair</keyword>
<dbReference type="GO" id="GO:0140664">
    <property type="term" value="F:ATP-dependent DNA damage sensor activity"/>
    <property type="evidence" value="ECO:0007669"/>
    <property type="project" value="InterPro"/>
</dbReference>
<evidence type="ECO:0000256" key="6">
    <source>
        <dbReference type="PIRNR" id="PIRNR037677"/>
    </source>
</evidence>
<accession>A0A8J6AU99</accession>
<dbReference type="EMBL" id="JAHDYR010000015">
    <property type="protein sequence ID" value="KAG9394333.1"/>
    <property type="molecule type" value="Genomic_DNA"/>
</dbReference>
<feature type="region of interest" description="Disordered" evidence="7">
    <location>
        <begin position="19"/>
        <end position="204"/>
    </location>
</feature>
<evidence type="ECO:0000313" key="11">
    <source>
        <dbReference type="Proteomes" id="UP000717585"/>
    </source>
</evidence>
<feature type="compositionally biased region" description="Polar residues" evidence="7">
    <location>
        <begin position="92"/>
        <end position="103"/>
    </location>
</feature>
<protein>
    <recommendedName>
        <fullName evidence="6">DNA mismatch repair protein</fullName>
    </recommendedName>
</protein>
<feature type="domain" description="DNA mismatch repair protein MutS core" evidence="8">
    <location>
        <begin position="541"/>
        <end position="854"/>
    </location>
</feature>
<dbReference type="Gene3D" id="1.10.1420.10">
    <property type="match status" value="2"/>
</dbReference>
<dbReference type="SMART" id="SM00534">
    <property type="entry name" value="MUTSac"/>
    <property type="match status" value="1"/>
</dbReference>
<dbReference type="OrthoDB" id="295033at2759"/>
<dbReference type="SUPFAM" id="SSF52540">
    <property type="entry name" value="P-loop containing nucleoside triphosphate hydrolases"/>
    <property type="match status" value="1"/>
</dbReference>
<keyword evidence="2 6" id="KW-0547">Nucleotide-binding</keyword>
<proteinExistence type="inferred from homology"/>
<dbReference type="PANTHER" id="PTHR11361:SF148">
    <property type="entry name" value="DNA MISMATCH REPAIR PROTEIN MSH6"/>
    <property type="match status" value="1"/>
</dbReference>
<dbReference type="PIRSF" id="PIRSF037677">
    <property type="entry name" value="DNA_mis_repair_Msh6"/>
    <property type="match status" value="1"/>
</dbReference>
<dbReference type="AlphaFoldDB" id="A0A8J6AU99"/>
<dbReference type="Gene3D" id="3.40.1170.10">
    <property type="entry name" value="DNA repair protein MutS, domain I"/>
    <property type="match status" value="1"/>
</dbReference>
<keyword evidence="4 6" id="KW-0067">ATP-binding</keyword>
<comment type="similarity">
    <text evidence="1 6">Belongs to the DNA mismatch repair MutS family.</text>
</comment>
<dbReference type="InterPro" id="IPR007695">
    <property type="entry name" value="DNA_mismatch_repair_MutS-lik_N"/>
</dbReference>
<organism evidence="10 11">
    <name type="scientific">Carpediemonas membranifera</name>
    <dbReference type="NCBI Taxonomy" id="201153"/>
    <lineage>
        <taxon>Eukaryota</taxon>
        <taxon>Metamonada</taxon>
        <taxon>Carpediemonas-like organisms</taxon>
        <taxon>Carpediemonas</taxon>
    </lineage>
</organism>
<feature type="compositionally biased region" description="Acidic residues" evidence="7">
    <location>
        <begin position="79"/>
        <end position="91"/>
    </location>
</feature>
<dbReference type="Pfam" id="PF05192">
    <property type="entry name" value="MutS_III"/>
    <property type="match status" value="1"/>
</dbReference>
<evidence type="ECO:0000313" key="10">
    <source>
        <dbReference type="EMBL" id="KAG9394333.1"/>
    </source>
</evidence>
<keyword evidence="5 6" id="KW-0238">DNA-binding</keyword>
<dbReference type="Pfam" id="PF00488">
    <property type="entry name" value="MutS_V"/>
    <property type="match status" value="1"/>
</dbReference>
<dbReference type="SUPFAM" id="SSF53150">
    <property type="entry name" value="DNA repair protein MutS, domain II"/>
    <property type="match status" value="1"/>
</dbReference>
<evidence type="ECO:0000256" key="1">
    <source>
        <dbReference type="ARBA" id="ARBA00006271"/>
    </source>
</evidence>
<dbReference type="GO" id="GO:0005524">
    <property type="term" value="F:ATP binding"/>
    <property type="evidence" value="ECO:0007669"/>
    <property type="project" value="UniProtKB-UniRule"/>
</dbReference>
<dbReference type="GO" id="GO:0030983">
    <property type="term" value="F:mismatched DNA binding"/>
    <property type="evidence" value="ECO:0007669"/>
    <property type="project" value="UniProtKB-UniRule"/>
</dbReference>
<gene>
    <name evidence="10" type="ORF">J8273_3967</name>
</gene>
<dbReference type="Proteomes" id="UP000717585">
    <property type="component" value="Unassembled WGS sequence"/>
</dbReference>
<keyword evidence="3 6" id="KW-0227">DNA damage</keyword>
<evidence type="ECO:0000259" key="8">
    <source>
        <dbReference type="SMART" id="SM00533"/>
    </source>
</evidence>
<evidence type="ECO:0000256" key="4">
    <source>
        <dbReference type="ARBA" id="ARBA00022840"/>
    </source>
</evidence>
<dbReference type="Pfam" id="PF01624">
    <property type="entry name" value="MutS_I"/>
    <property type="match status" value="1"/>
</dbReference>
<comment type="caution">
    <text evidence="10">The sequence shown here is derived from an EMBL/GenBank/DDBJ whole genome shotgun (WGS) entry which is preliminary data.</text>
</comment>
<dbReference type="InterPro" id="IPR007696">
    <property type="entry name" value="DNA_mismatch_repair_MutS_core"/>
</dbReference>
<sequence length="1093" mass="117975">MAPKQKTKVQATLLSFFGAGAQQTSKATMQPAPTPKAVKTKAPQRTPKATPAKRARKADKPVVQEKPVKAKQPQASVALDDDLLSDFEDEAPTSQPAAVSNNDSSDEEFVVDADEPLEDLDAVLATLSSQPVDRDRPKVDVSPAVSPMPQRGKARTMLDDDEEEDDDEPSQPEETDAVLAGFSPTSPRKARAARRPTVSTGKADKEAATRFPFLVHRKDAKGRRPGDPGFDSNTLLITPDQMASMTNFEQQFWAVKRDHMDTVILFKKGKFYEMFEGDADVGHRELDLRITERVNMRMTGVPESGWERWAAKLLARGYRVGRVEQVETAAQASKGKSKIIKRELIEVLTSGTVVDPDMVPSRSTTFLLALAPDPADTATAPAYGFVLMNASSGLFHMGRVADTPQLDGLRTLLHHSDPREVLVDPTLNSAVIAHMRRRLGRLCSTQTAEDAIAAMNGHPRFAEAEAADAPRQYVPAVVTQYPAATGALGMVYAYLRELKLLDELVANGAWTAYELTTQSGTLQLDVSTLENLAVLTNDDGGSAGTLLEYVDRAKTAMGHRRLRDWVCRPLRGLAEIQERQEVVRAFMEDFGVLQTTVGTLDRVPDVERLVSRALSGKLPLGHFLRLLRAVETCREVRAALESLAGTAIVGEFVAADHWASVDDMLAFFYGAFDVAQAAEGKFIVNDGFHANHDKTRALIAKLESELEDRLADIQVDLPHAKFEHLQAERYQVVVRPDDAVPNDWRLMSRTKAKARYWPADVAPLVRDHAAATDDLKAIQGGLLADVQRDVSRWRGALNGLLDGIATIDILAAFASVALSSTQSVCLPTLLPEVTEPGAASFTATGLTHPSASRASGFIPNDVAIGGAAPSLLLLTGPNLGGKSTLLRQVSLAVILGQIGACVPAAACEFTIADAVLTRCGARDLILSGQSTLHVELSEAARILNTATPNSLAILDELGRGASSTDGHALGFAAVTAIAESGNRAIFATHDHSLVRDVRDSDRIEAYYMACEVPEGSDDIKFFYKLTKGSLNSSFGPNVAKLAGVAQTIVEHAQQLAADRERLEAGTALIAALEHGAGEAFVQTRAAEWVRLMG</sequence>
<dbReference type="GO" id="GO:0006298">
    <property type="term" value="P:mismatch repair"/>
    <property type="evidence" value="ECO:0007669"/>
    <property type="project" value="InterPro"/>
</dbReference>
<dbReference type="InterPro" id="IPR036678">
    <property type="entry name" value="MutS_con_dom_sf"/>
</dbReference>
<dbReference type="InterPro" id="IPR016151">
    <property type="entry name" value="DNA_mismatch_repair_MutS_N"/>
</dbReference>
<feature type="compositionally biased region" description="Acidic residues" evidence="7">
    <location>
        <begin position="104"/>
        <end position="121"/>
    </location>
</feature>
<comment type="function">
    <text evidence="6">Component of the post-replicative DNA mismatch repair system (MMR).</text>
</comment>
<dbReference type="SMART" id="SM00533">
    <property type="entry name" value="MUTSd"/>
    <property type="match status" value="1"/>
</dbReference>
<evidence type="ECO:0000256" key="3">
    <source>
        <dbReference type="ARBA" id="ARBA00022763"/>
    </source>
</evidence>
<dbReference type="Gene3D" id="3.40.50.300">
    <property type="entry name" value="P-loop containing nucleotide triphosphate hydrolases"/>
    <property type="match status" value="1"/>
</dbReference>
<keyword evidence="11" id="KW-1185">Reference proteome</keyword>
<dbReference type="SUPFAM" id="SSF55271">
    <property type="entry name" value="DNA repair protein MutS, domain I"/>
    <property type="match status" value="1"/>
</dbReference>
<feature type="compositionally biased region" description="Acidic residues" evidence="7">
    <location>
        <begin position="159"/>
        <end position="176"/>
    </location>
</feature>